<evidence type="ECO:0000256" key="11">
    <source>
        <dbReference type="ARBA" id="ARBA00023242"/>
    </source>
</evidence>
<comment type="subcellular location">
    <subcellularLocation>
        <location evidence="1 12">Nucleus</location>
    </subcellularLocation>
</comment>
<dbReference type="Pfam" id="PF16900">
    <property type="entry name" value="REPA_OB_2"/>
    <property type="match status" value="1"/>
</dbReference>
<dbReference type="InterPro" id="IPR012340">
    <property type="entry name" value="NA-bd_OB-fold"/>
</dbReference>
<dbReference type="KEGG" id="cre:CHLRE_16g651000v5"/>
<feature type="region of interest" description="Disordered" evidence="13">
    <location>
        <begin position="116"/>
        <end position="191"/>
    </location>
</feature>
<evidence type="ECO:0000256" key="1">
    <source>
        <dbReference type="ARBA" id="ARBA00004123"/>
    </source>
</evidence>
<name>A8J9G7_CHLRE</name>
<dbReference type="FunFam" id="2.40.50.140:FF:000041">
    <property type="entry name" value="Replication protein A subunit"/>
    <property type="match status" value="1"/>
</dbReference>
<dbReference type="Proteomes" id="UP000006906">
    <property type="component" value="Chromosome 16"/>
</dbReference>
<dbReference type="PANTHER" id="PTHR47165">
    <property type="entry name" value="OS03G0429900 PROTEIN"/>
    <property type="match status" value="1"/>
</dbReference>
<protein>
    <recommendedName>
        <fullName evidence="12">Replication protein A subunit</fullName>
    </recommendedName>
</protein>
<organism evidence="18 19">
    <name type="scientific">Chlamydomonas reinhardtii</name>
    <name type="common">Chlamydomonas smithii</name>
    <dbReference type="NCBI Taxonomy" id="3055"/>
    <lineage>
        <taxon>Eukaryota</taxon>
        <taxon>Viridiplantae</taxon>
        <taxon>Chlorophyta</taxon>
        <taxon>core chlorophytes</taxon>
        <taxon>Chlorophyceae</taxon>
        <taxon>CS clade</taxon>
        <taxon>Chlamydomonadales</taxon>
        <taxon>Chlamydomonadaceae</taxon>
        <taxon>Chlamydomonas</taxon>
    </lineage>
</organism>
<evidence type="ECO:0000313" key="18">
    <source>
        <dbReference type="EMBL" id="PNW71359.1"/>
    </source>
</evidence>
<evidence type="ECO:0000256" key="2">
    <source>
        <dbReference type="ARBA" id="ARBA00005690"/>
    </source>
</evidence>
<evidence type="ECO:0000256" key="12">
    <source>
        <dbReference type="RuleBase" id="RU364130"/>
    </source>
</evidence>
<dbReference type="GO" id="GO:0051321">
    <property type="term" value="P:meiotic cell cycle"/>
    <property type="evidence" value="ECO:0000318"/>
    <property type="project" value="GO_Central"/>
</dbReference>
<dbReference type="GO" id="GO:0007004">
    <property type="term" value="P:telomere maintenance via telomerase"/>
    <property type="evidence" value="ECO:0000318"/>
    <property type="project" value="GO_Central"/>
</dbReference>
<evidence type="ECO:0000256" key="8">
    <source>
        <dbReference type="ARBA" id="ARBA00023125"/>
    </source>
</evidence>
<dbReference type="CDD" id="cd04474">
    <property type="entry name" value="RPA1_DBD_A"/>
    <property type="match status" value="1"/>
</dbReference>
<comment type="function">
    <text evidence="12">Component of the replication protein A complex (RPA) required for DNA recombination, repair and replication. The activity of RPA is mediated by single-stranded DNA binding and protein interactions. Probably involved in repair of double-strand DNA breaks (DSBs) induced by genotoxic stresses.</text>
</comment>
<dbReference type="InterPro" id="IPR031657">
    <property type="entry name" value="REPA_OB_2"/>
</dbReference>
<dbReference type="Pfam" id="PF02721">
    <property type="entry name" value="DUF223"/>
    <property type="match status" value="1"/>
</dbReference>
<keyword evidence="5" id="KW-0227">DNA damage</keyword>
<dbReference type="GeneID" id="5723800"/>
<dbReference type="Pfam" id="PF08646">
    <property type="entry name" value="Rep_fac-A_C"/>
    <property type="match status" value="1"/>
</dbReference>
<dbReference type="PaxDb" id="3055-EDO99442"/>
<dbReference type="GO" id="GO:0006289">
    <property type="term" value="P:nucleotide-excision repair"/>
    <property type="evidence" value="ECO:0000318"/>
    <property type="project" value="GO_Central"/>
</dbReference>
<evidence type="ECO:0000256" key="6">
    <source>
        <dbReference type="ARBA" id="ARBA00022771"/>
    </source>
</evidence>
<dbReference type="RefSeq" id="XP_001698157.1">
    <property type="nucleotide sequence ID" value="XM_001698105.2"/>
</dbReference>
<dbReference type="EMBL" id="CM008977">
    <property type="protein sequence ID" value="PNW71359.1"/>
    <property type="molecule type" value="Genomic_DNA"/>
</dbReference>
<evidence type="ECO:0000313" key="19">
    <source>
        <dbReference type="Proteomes" id="UP000006906"/>
    </source>
</evidence>
<dbReference type="GO" id="GO:0008270">
    <property type="term" value="F:zinc ion binding"/>
    <property type="evidence" value="ECO:0007669"/>
    <property type="project" value="UniProtKB-KW"/>
</dbReference>
<feature type="domain" description="Replication protein A 70 kDa DNA-binding subunit B/D first OB fold" evidence="14">
    <location>
        <begin position="191"/>
        <end position="296"/>
    </location>
</feature>
<evidence type="ECO:0000259" key="17">
    <source>
        <dbReference type="Pfam" id="PF16900"/>
    </source>
</evidence>
<keyword evidence="8 12" id="KW-0238">DNA-binding</keyword>
<dbReference type="GO" id="GO:0000724">
    <property type="term" value="P:double-strand break repair via homologous recombination"/>
    <property type="evidence" value="ECO:0000318"/>
    <property type="project" value="GO_Central"/>
</dbReference>
<evidence type="ECO:0000256" key="4">
    <source>
        <dbReference type="ARBA" id="ARBA00022723"/>
    </source>
</evidence>
<feature type="domain" description="Replication factor A C-terminal" evidence="16">
    <location>
        <begin position="493"/>
        <end position="638"/>
    </location>
</feature>
<dbReference type="Gene3D" id="2.40.50.140">
    <property type="entry name" value="Nucleic acid-binding proteins"/>
    <property type="match status" value="4"/>
</dbReference>
<accession>A8J9G7</accession>
<feature type="domain" description="Replication protein A OB" evidence="17">
    <location>
        <begin position="323"/>
        <end position="416"/>
    </location>
</feature>
<dbReference type="FunFam" id="2.40.50.140:FF:000064">
    <property type="entry name" value="Replication protein A subunit"/>
    <property type="match status" value="1"/>
</dbReference>
<keyword evidence="19" id="KW-1185">Reference proteome</keyword>
<gene>
    <name evidence="18" type="ORF">CHLRE_16g651000v5</name>
</gene>
<evidence type="ECO:0000256" key="13">
    <source>
        <dbReference type="SAM" id="MobiDB-lite"/>
    </source>
</evidence>
<comment type="subunit">
    <text evidence="12">Heterotrimer of RPA1, RPA2 and RPA3 (canonical replication protein A complex).</text>
</comment>
<dbReference type="CDD" id="cd04475">
    <property type="entry name" value="RPA1_DBD_B"/>
    <property type="match status" value="1"/>
</dbReference>
<dbReference type="SUPFAM" id="SSF50249">
    <property type="entry name" value="Nucleic acid-binding proteins"/>
    <property type="match status" value="4"/>
</dbReference>
<dbReference type="NCBIfam" id="TIGR00617">
    <property type="entry name" value="rpa1"/>
    <property type="match status" value="1"/>
</dbReference>
<feature type="domain" description="Replication factor-A protein 1 N-terminal" evidence="15">
    <location>
        <begin position="7"/>
        <end position="99"/>
    </location>
</feature>
<sequence length="647" mass="69361">MAATATLTSGDVARIKSKEDFANGVVLRVSELQEVGGKKHKCMLSDGNNSIRGVLASQFADLVASGELSNGCLIKITAFVTNTIGSDDVVLATDLSVVSPGTGIVKMEVDNALNARNSTPEAAGKPQAKSSTADPDAKENSTPGPDFKSSKTPGPGLSPVSFFSPAPTPTGAGIKTAPTPPSTMGVSDRKNHHKIAQLHPYETNWCIRAKVDRKAPLRALPSKPDVKVMTVDLVDETGTAIQGTFWRGPAERMSEQLVEGKVYVFHKFKVKPADKKYVTVKNEYQIDFTDTTDVSEAADQDSSAMTTAVEVTPIEQLPRRIGQRAPVDVMGVVLALGSYGTVKRKADNSELPRREVTIGDQSGKSVAITLWGDMSSTTAQQLEGMEGRAVLQVTGCRVTDYNGCSLSTLSKSVASINPETPAAQQMMLWYKTSEMNPDRFTAVGADLVMARGSQGGSQGGAGGVPARERYFSLKDVSGLTAETEALANDKAIFQNVTACVAMINNDDKNIFYLANPENGRKVVDQGGGRFWSEADSKVVEKPEHRYLLSVRLADHTGETNVQLFGKEAEAVMGMRADELAALKEAGGEGFAGALKAAQWKPWQVVVMSKAREYNGNRSVRHSAYKVENIDWVSESSRLVTLIAKYGN</sequence>
<dbReference type="OMA" id="FNSYAML"/>
<dbReference type="Gramene" id="PNW71359">
    <property type="protein sequence ID" value="PNW71359"/>
    <property type="gene ID" value="CHLRE_16g651000v5"/>
</dbReference>
<dbReference type="GO" id="GO:0003684">
    <property type="term" value="F:damaged DNA binding"/>
    <property type="evidence" value="ECO:0000318"/>
    <property type="project" value="GO_Central"/>
</dbReference>
<dbReference type="eggNOG" id="KOG0851">
    <property type="taxonomic scope" value="Eukaryota"/>
</dbReference>
<dbReference type="GO" id="GO:0006260">
    <property type="term" value="P:DNA replication"/>
    <property type="evidence" value="ECO:0000318"/>
    <property type="project" value="GO_Central"/>
</dbReference>
<keyword evidence="10" id="KW-0234">DNA repair</keyword>
<keyword evidence="7 12" id="KW-0862">Zinc</keyword>
<comment type="similarity">
    <text evidence="2 12">Belongs to the replication factor A protein 1 family.</text>
</comment>
<reference evidence="18 19" key="1">
    <citation type="journal article" date="2007" name="Science">
        <title>The Chlamydomonas genome reveals the evolution of key animal and plant functions.</title>
        <authorList>
            <person name="Merchant S.S."/>
            <person name="Prochnik S.E."/>
            <person name="Vallon O."/>
            <person name="Harris E.H."/>
            <person name="Karpowicz S.J."/>
            <person name="Witman G.B."/>
            <person name="Terry A."/>
            <person name="Salamov A."/>
            <person name="Fritz-Laylin L.K."/>
            <person name="Marechal-Drouard L."/>
            <person name="Marshall W.F."/>
            <person name="Qu L.H."/>
            <person name="Nelson D.R."/>
            <person name="Sanderfoot A.A."/>
            <person name="Spalding M.H."/>
            <person name="Kapitonov V.V."/>
            <person name="Ren Q."/>
            <person name="Ferris P."/>
            <person name="Lindquist E."/>
            <person name="Shapiro H."/>
            <person name="Lucas S.M."/>
            <person name="Grimwood J."/>
            <person name="Schmutz J."/>
            <person name="Cardol P."/>
            <person name="Cerutti H."/>
            <person name="Chanfreau G."/>
            <person name="Chen C.L."/>
            <person name="Cognat V."/>
            <person name="Croft M.T."/>
            <person name="Dent R."/>
            <person name="Dutcher S."/>
            <person name="Fernandez E."/>
            <person name="Fukuzawa H."/>
            <person name="Gonzalez-Ballester D."/>
            <person name="Gonzalez-Halphen D."/>
            <person name="Hallmann A."/>
            <person name="Hanikenne M."/>
            <person name="Hippler M."/>
            <person name="Inwood W."/>
            <person name="Jabbari K."/>
            <person name="Kalanon M."/>
            <person name="Kuras R."/>
            <person name="Lefebvre P.A."/>
            <person name="Lemaire S.D."/>
            <person name="Lobanov A.V."/>
            <person name="Lohr M."/>
            <person name="Manuell A."/>
            <person name="Meier I."/>
            <person name="Mets L."/>
            <person name="Mittag M."/>
            <person name="Mittelmeier T."/>
            <person name="Moroney J.V."/>
            <person name="Moseley J."/>
            <person name="Napoli C."/>
            <person name="Nedelcu A.M."/>
            <person name="Niyogi K."/>
            <person name="Novoselov S.V."/>
            <person name="Paulsen I.T."/>
            <person name="Pazour G."/>
            <person name="Purton S."/>
            <person name="Ral J.P."/>
            <person name="Riano-Pachon D.M."/>
            <person name="Riekhof W."/>
            <person name="Rymarquis L."/>
            <person name="Schroda M."/>
            <person name="Stern D."/>
            <person name="Umen J."/>
            <person name="Willows R."/>
            <person name="Wilson N."/>
            <person name="Zimmer S.L."/>
            <person name="Allmer J."/>
            <person name="Balk J."/>
            <person name="Bisova K."/>
            <person name="Chen C.J."/>
            <person name="Elias M."/>
            <person name="Gendler K."/>
            <person name="Hauser C."/>
            <person name="Lamb M.R."/>
            <person name="Ledford H."/>
            <person name="Long J.C."/>
            <person name="Minagawa J."/>
            <person name="Page M.D."/>
            <person name="Pan J."/>
            <person name="Pootakham W."/>
            <person name="Roje S."/>
            <person name="Rose A."/>
            <person name="Stahlberg E."/>
            <person name="Terauchi A.M."/>
            <person name="Yang P."/>
            <person name="Ball S."/>
            <person name="Bowler C."/>
            <person name="Dieckmann C.L."/>
            <person name="Gladyshev V.N."/>
            <person name="Green P."/>
            <person name="Jorgensen R."/>
            <person name="Mayfield S."/>
            <person name="Mueller-Roeber B."/>
            <person name="Rajamani S."/>
            <person name="Sayre R.T."/>
            <person name="Brokstein P."/>
            <person name="Dubchak I."/>
            <person name="Goodstein D."/>
            <person name="Hornick L."/>
            <person name="Huang Y.W."/>
            <person name="Jhaveri J."/>
            <person name="Luo Y."/>
            <person name="Martinez D."/>
            <person name="Ngau W.C."/>
            <person name="Otillar B."/>
            <person name="Poliakov A."/>
            <person name="Porter A."/>
            <person name="Szajkowski L."/>
            <person name="Werner G."/>
            <person name="Zhou K."/>
            <person name="Grigoriev I.V."/>
            <person name="Rokhsar D.S."/>
            <person name="Grossman A.R."/>
        </authorList>
    </citation>
    <scope>NUCLEOTIDE SEQUENCE [LARGE SCALE GENOMIC DNA]</scope>
    <source>
        <strain evidence="19">CC-503</strain>
    </source>
</reference>
<dbReference type="FunCoup" id="A8J9G7">
    <property type="interactions" value="457"/>
</dbReference>
<dbReference type="InterPro" id="IPR007199">
    <property type="entry name" value="Rep_factor-A_N"/>
</dbReference>
<keyword evidence="3 12" id="KW-0235">DNA replication</keyword>
<dbReference type="STRING" id="3055.A8J9G7"/>
<dbReference type="InParanoid" id="A8J9G7"/>
<dbReference type="OrthoDB" id="1751331at2759"/>
<dbReference type="InterPro" id="IPR047192">
    <property type="entry name" value="Euk_RPA1_DBD_C"/>
</dbReference>
<dbReference type="AlphaFoldDB" id="A8J9G7"/>
<evidence type="ECO:0000259" key="16">
    <source>
        <dbReference type="Pfam" id="PF08646"/>
    </source>
</evidence>
<proteinExistence type="inferred from homology"/>
<dbReference type="InterPro" id="IPR004591">
    <property type="entry name" value="Rfa1"/>
</dbReference>
<dbReference type="GO" id="GO:0005662">
    <property type="term" value="C:DNA replication factor A complex"/>
    <property type="evidence" value="ECO:0000318"/>
    <property type="project" value="GO_Central"/>
</dbReference>
<evidence type="ECO:0000256" key="5">
    <source>
        <dbReference type="ARBA" id="ARBA00022763"/>
    </source>
</evidence>
<evidence type="ECO:0000256" key="10">
    <source>
        <dbReference type="ARBA" id="ARBA00023204"/>
    </source>
</evidence>
<dbReference type="HOGENOM" id="CLU_012393_2_1_1"/>
<evidence type="ECO:0000256" key="3">
    <source>
        <dbReference type="ARBA" id="ARBA00022705"/>
    </source>
</evidence>
<keyword evidence="4 12" id="KW-0479">Metal-binding</keyword>
<evidence type="ECO:0000256" key="9">
    <source>
        <dbReference type="ARBA" id="ARBA00023172"/>
    </source>
</evidence>
<dbReference type="FunFam" id="2.40.50.140:FF:000090">
    <property type="entry name" value="Replication protein A subunit"/>
    <property type="match status" value="1"/>
</dbReference>
<dbReference type="InterPro" id="IPR013955">
    <property type="entry name" value="Rep_factor-A_C"/>
</dbReference>
<dbReference type="PANTHER" id="PTHR47165:SF4">
    <property type="entry name" value="OS03G0429900 PROTEIN"/>
    <property type="match status" value="1"/>
</dbReference>
<evidence type="ECO:0000259" key="14">
    <source>
        <dbReference type="Pfam" id="PF02721"/>
    </source>
</evidence>
<keyword evidence="11 12" id="KW-0539">Nucleus</keyword>
<dbReference type="CDD" id="cd04476">
    <property type="entry name" value="RPA1_DBD_C"/>
    <property type="match status" value="1"/>
</dbReference>
<dbReference type="Pfam" id="PF04057">
    <property type="entry name" value="Rep-A_N"/>
    <property type="match status" value="1"/>
</dbReference>
<dbReference type="InterPro" id="IPR003871">
    <property type="entry name" value="RFA1B/D_OB_1st"/>
</dbReference>
<dbReference type="GO" id="GO:0043047">
    <property type="term" value="F:single-stranded telomeric DNA binding"/>
    <property type="evidence" value="ECO:0000318"/>
    <property type="project" value="GO_Central"/>
</dbReference>
<keyword evidence="6 12" id="KW-0863">Zinc-finger</keyword>
<evidence type="ECO:0000259" key="15">
    <source>
        <dbReference type="Pfam" id="PF04057"/>
    </source>
</evidence>
<keyword evidence="9" id="KW-0233">DNA recombination</keyword>
<evidence type="ECO:0000256" key="7">
    <source>
        <dbReference type="ARBA" id="ARBA00022833"/>
    </source>
</evidence>